<dbReference type="Proteomes" id="UP000253769">
    <property type="component" value="Unassembled WGS sequence"/>
</dbReference>
<keyword evidence="1" id="KW-0472">Membrane</keyword>
<accession>A0A369WB08</accession>
<dbReference type="AlphaFoldDB" id="A0A369WB08"/>
<evidence type="ECO:0000256" key="1">
    <source>
        <dbReference type="SAM" id="Phobius"/>
    </source>
</evidence>
<sequence length="120" mass="13825">MFRLNSIQSLERVWRWLLQFRPKKGMLVYCWRVWVVSSRGSTVRKQFVLNLDAAVVIAVLFAVTLGFNALQYSFNVELTSENQRLQWQGLEDKLNLDSLSGALESHRAELKACQAPDEHG</sequence>
<comment type="caution">
    <text evidence="2">The sequence shown here is derived from an EMBL/GenBank/DDBJ whole genome shotgun (WGS) entry which is preliminary data.</text>
</comment>
<keyword evidence="3" id="KW-1185">Reference proteome</keyword>
<evidence type="ECO:0000313" key="2">
    <source>
        <dbReference type="EMBL" id="RDE18837.1"/>
    </source>
</evidence>
<dbReference type="EMBL" id="QQOH01000004">
    <property type="protein sequence ID" value="RDE18837.1"/>
    <property type="molecule type" value="Genomic_DNA"/>
</dbReference>
<keyword evidence="1" id="KW-1133">Transmembrane helix</keyword>
<gene>
    <name evidence="2" type="ORF">DV711_14550</name>
</gene>
<reference evidence="2 3" key="1">
    <citation type="submission" date="2018-07" db="EMBL/GenBank/DDBJ databases">
        <title>Motiliproteus coralliicola sp. nov., a bacterium isolated from Coral.</title>
        <authorList>
            <person name="Wang G."/>
        </authorList>
    </citation>
    <scope>NUCLEOTIDE SEQUENCE [LARGE SCALE GENOMIC DNA]</scope>
    <source>
        <strain evidence="2 3">C34</strain>
    </source>
</reference>
<evidence type="ECO:0000313" key="3">
    <source>
        <dbReference type="Proteomes" id="UP000253769"/>
    </source>
</evidence>
<protein>
    <submittedName>
        <fullName evidence="2">Uncharacterized protein</fullName>
    </submittedName>
</protein>
<keyword evidence="1" id="KW-0812">Transmembrane</keyword>
<name>A0A369WB08_9GAMM</name>
<proteinExistence type="predicted"/>
<organism evidence="2 3">
    <name type="scientific">Motiliproteus coralliicola</name>
    <dbReference type="NCBI Taxonomy" id="2283196"/>
    <lineage>
        <taxon>Bacteria</taxon>
        <taxon>Pseudomonadati</taxon>
        <taxon>Pseudomonadota</taxon>
        <taxon>Gammaproteobacteria</taxon>
        <taxon>Oceanospirillales</taxon>
        <taxon>Oceanospirillaceae</taxon>
        <taxon>Motiliproteus</taxon>
    </lineage>
</organism>
<feature type="transmembrane region" description="Helical" evidence="1">
    <location>
        <begin position="47"/>
        <end position="70"/>
    </location>
</feature>